<dbReference type="SUPFAM" id="SSF50249">
    <property type="entry name" value="Nucleic acid-binding proteins"/>
    <property type="match status" value="1"/>
</dbReference>
<dbReference type="GO" id="GO:0003677">
    <property type="term" value="F:DNA binding"/>
    <property type="evidence" value="ECO:0007669"/>
    <property type="project" value="InterPro"/>
</dbReference>
<dbReference type="SMART" id="SM00278">
    <property type="entry name" value="HhH1"/>
    <property type="match status" value="2"/>
</dbReference>
<feature type="compositionally biased region" description="Low complexity" evidence="6">
    <location>
        <begin position="754"/>
        <end position="773"/>
    </location>
</feature>
<sequence>MLSIAAQIAQELSCREAQVNAAVELLDSGSTVPFIARYRKEVTGGLDDAQLRTLEERLVYLRELEDRRQTVLKSIEEQGKMTDELRKQIITADTKTRLEDIYLPYKPKRRTKAMIAREAGLEPLADALYADPTLDPQTEAARFLNEEAGITDAAAALEGAKHILIERFAENAELVGGLRDMMWTDGFLTSAVIDGKQETGSKFADYFDHREPIQKAPSHRALAMFRGRDEGVLRLALVHRNDPENPRDPGPAERKIAAFTGIIDKGRAADKWLVEVVRWTWKVKLSGHIEMDLMGRLRDAAEEEAIRVFAANLKDLLLLAPAGMRPTLGLDPGFRTGVKVAVVDATGKLVETATIYPHEPQRQWDAALAVLGALTMKHKVELVAIGNGTAGRETERLAMELIRKLPDYRLTKVVVNEAGASVYSASAYASKELPGVDVSLRGAASIGRRLQDPLAELVKIEPKSIGVGQYQHDVSQTKLARALDGVVEDAVNAVGVDLNTASAPLLSRVAGLSERLAENIVSHRDANGPFSSRKDLLNVSGVGPKTFEQCAGFLRIRNGTQPLDTSSVHPEAYPVVQRILKAANTNIDGLIGNVAILRPLRPEQFTDDTFGVPTVADILKELEKPGRDPRPEFKTATFMEGVEKVSDLKPGMVLEGTVTNVANFGAFVDIGVHQDGLIHISALADGFVKDPRDVVKAGDVVKVKVLEVDLKRNRIALTRRMSDEPGPKEDRPRSAAPSGVGREKTTGAGRTGADRATGTGKPAMAPKPAAAKPQKQDMGSLADAFARAGWKTK</sequence>
<keyword evidence="1" id="KW-0227">DNA damage</keyword>
<dbReference type="Pfam" id="PF12836">
    <property type="entry name" value="HHH_3"/>
    <property type="match status" value="1"/>
</dbReference>
<dbReference type="InterPro" id="IPR023319">
    <property type="entry name" value="Tex-like_HTH_dom_sf"/>
</dbReference>
<dbReference type="Gene3D" id="2.40.50.140">
    <property type="entry name" value="Nucleic acid-binding proteins"/>
    <property type="match status" value="1"/>
</dbReference>
<dbReference type="Proteomes" id="UP000544872">
    <property type="component" value="Unassembled WGS sequence"/>
</dbReference>
<dbReference type="InterPro" id="IPR012340">
    <property type="entry name" value="NA-bd_OB-fold"/>
</dbReference>
<dbReference type="InterPro" id="IPR003029">
    <property type="entry name" value="S1_domain"/>
</dbReference>
<evidence type="ECO:0000259" key="7">
    <source>
        <dbReference type="PROSITE" id="PS50126"/>
    </source>
</evidence>
<dbReference type="GO" id="GO:0006281">
    <property type="term" value="P:DNA repair"/>
    <property type="evidence" value="ECO:0007669"/>
    <property type="project" value="UniProtKB-KW"/>
</dbReference>
<evidence type="ECO:0000256" key="4">
    <source>
        <dbReference type="ARBA" id="ARBA00035293"/>
    </source>
</evidence>
<dbReference type="InterPro" id="IPR012337">
    <property type="entry name" value="RNaseH-like_sf"/>
</dbReference>
<dbReference type="SUPFAM" id="SSF47781">
    <property type="entry name" value="RuvA domain 2-like"/>
    <property type="match status" value="2"/>
</dbReference>
<dbReference type="InterPro" id="IPR010994">
    <property type="entry name" value="RuvA_2-like"/>
</dbReference>
<dbReference type="Gene3D" id="3.30.420.140">
    <property type="entry name" value="YqgF/RNase H-like domain"/>
    <property type="match status" value="1"/>
</dbReference>
<feature type="region of interest" description="Disordered" evidence="6">
    <location>
        <begin position="718"/>
        <end position="793"/>
    </location>
</feature>
<dbReference type="CDD" id="cd05685">
    <property type="entry name" value="S1_Tex"/>
    <property type="match status" value="1"/>
</dbReference>
<name>A0A7W9ZDM0_NOVIT</name>
<dbReference type="EMBL" id="JACIIX010000002">
    <property type="protein sequence ID" value="MBB6209576.1"/>
    <property type="molecule type" value="Genomic_DNA"/>
</dbReference>
<organism evidence="8 9">
    <name type="scientific">Novispirillum itersonii</name>
    <name type="common">Aquaspirillum itersonii</name>
    <dbReference type="NCBI Taxonomy" id="189"/>
    <lineage>
        <taxon>Bacteria</taxon>
        <taxon>Pseudomonadati</taxon>
        <taxon>Pseudomonadota</taxon>
        <taxon>Alphaproteobacteria</taxon>
        <taxon>Rhodospirillales</taxon>
        <taxon>Novispirillaceae</taxon>
        <taxon>Novispirillum</taxon>
    </lineage>
</organism>
<dbReference type="InterPro" id="IPR041692">
    <property type="entry name" value="HHH_9"/>
</dbReference>
<dbReference type="Gene3D" id="1.10.10.650">
    <property type="entry name" value="RuvA domain 2-like"/>
    <property type="match status" value="1"/>
</dbReference>
<dbReference type="AlphaFoldDB" id="A0A7W9ZDM0"/>
<reference evidence="8 9" key="1">
    <citation type="submission" date="2020-08" db="EMBL/GenBank/DDBJ databases">
        <title>Genomic Encyclopedia of Type Strains, Phase IV (KMG-IV): sequencing the most valuable type-strain genomes for metagenomic binning, comparative biology and taxonomic classification.</title>
        <authorList>
            <person name="Goeker M."/>
        </authorList>
    </citation>
    <scope>NUCLEOTIDE SEQUENCE [LARGE SCALE GENOMIC DNA]</scope>
    <source>
        <strain evidence="8 9">DSM 11590</strain>
    </source>
</reference>
<dbReference type="SUPFAM" id="SSF53098">
    <property type="entry name" value="Ribonuclease H-like"/>
    <property type="match status" value="1"/>
</dbReference>
<evidence type="ECO:0000313" key="9">
    <source>
        <dbReference type="Proteomes" id="UP000544872"/>
    </source>
</evidence>
<dbReference type="FunFam" id="3.30.420.140:FF:000001">
    <property type="entry name" value="RNA-binding transcriptional accessory protein"/>
    <property type="match status" value="1"/>
</dbReference>
<dbReference type="Pfam" id="PF09371">
    <property type="entry name" value="Tex_N"/>
    <property type="match status" value="1"/>
</dbReference>
<dbReference type="GO" id="GO:0003735">
    <property type="term" value="F:structural constituent of ribosome"/>
    <property type="evidence" value="ECO:0007669"/>
    <property type="project" value="TreeGrafter"/>
</dbReference>
<dbReference type="SMART" id="SM00732">
    <property type="entry name" value="YqgFc"/>
    <property type="match status" value="1"/>
</dbReference>
<protein>
    <recommendedName>
        <fullName evidence="4">Small ribosomal subunit protein bS1</fullName>
    </recommendedName>
    <alternativeName>
        <fullName evidence="5">30S ribosomal protein S1</fullName>
    </alternativeName>
</protein>
<dbReference type="SMART" id="SM00316">
    <property type="entry name" value="S1"/>
    <property type="match status" value="1"/>
</dbReference>
<dbReference type="InterPro" id="IPR037027">
    <property type="entry name" value="YqgF/RNaseH-like_dom_sf"/>
</dbReference>
<dbReference type="Gene3D" id="1.10.150.310">
    <property type="entry name" value="Tex RuvX-like domain-like"/>
    <property type="match status" value="1"/>
</dbReference>
<accession>A0A7W9ZDM0</accession>
<feature type="compositionally biased region" description="Basic and acidic residues" evidence="6">
    <location>
        <begin position="720"/>
        <end position="733"/>
    </location>
</feature>
<keyword evidence="9" id="KW-1185">Reference proteome</keyword>
<evidence type="ECO:0000256" key="1">
    <source>
        <dbReference type="ARBA" id="ARBA00022763"/>
    </source>
</evidence>
<dbReference type="InterPro" id="IPR050437">
    <property type="entry name" value="Ribos_protein_bS1-like"/>
</dbReference>
<dbReference type="InterPro" id="IPR023323">
    <property type="entry name" value="Tex-like_dom_sf"/>
</dbReference>
<dbReference type="PANTHER" id="PTHR10724">
    <property type="entry name" value="30S RIBOSOMAL PROTEIN S1"/>
    <property type="match status" value="1"/>
</dbReference>
<evidence type="ECO:0000256" key="3">
    <source>
        <dbReference type="ARBA" id="ARBA00025604"/>
    </source>
</evidence>
<evidence type="ECO:0000256" key="5">
    <source>
        <dbReference type="ARBA" id="ARBA00035517"/>
    </source>
</evidence>
<dbReference type="GO" id="GO:0005829">
    <property type="term" value="C:cytosol"/>
    <property type="evidence" value="ECO:0007669"/>
    <property type="project" value="TreeGrafter"/>
</dbReference>
<dbReference type="PANTHER" id="PTHR10724:SF10">
    <property type="entry name" value="S1 RNA-BINDING DOMAIN-CONTAINING PROTEIN 1"/>
    <property type="match status" value="1"/>
</dbReference>
<dbReference type="InterPro" id="IPR044146">
    <property type="entry name" value="S1_Tex"/>
</dbReference>
<comment type="function">
    <text evidence="3">Binds mRNA; thus facilitating recognition of the initiation point. It is needed to translate mRNA with a short Shine-Dalgarno (SD) purine-rich sequence.</text>
</comment>
<dbReference type="Pfam" id="PF22706">
    <property type="entry name" value="Tex_central_region"/>
    <property type="match status" value="1"/>
</dbReference>
<gene>
    <name evidence="8" type="ORF">FHS48_000978</name>
</gene>
<comment type="caution">
    <text evidence="8">The sequence shown here is derived from an EMBL/GenBank/DDBJ whole genome shotgun (WGS) entry which is preliminary data.</text>
</comment>
<proteinExistence type="predicted"/>
<keyword evidence="2" id="KW-0234">DNA repair</keyword>
<dbReference type="InterPro" id="IPR003583">
    <property type="entry name" value="Hlx-hairpin-Hlx_DNA-bd_motif"/>
</dbReference>
<dbReference type="InterPro" id="IPR006641">
    <property type="entry name" value="YqgF/RNaseH-like_dom"/>
</dbReference>
<dbReference type="FunFam" id="2.40.50.140:FF:000051">
    <property type="entry name" value="RNA-binding transcriptional accessory protein"/>
    <property type="match status" value="1"/>
</dbReference>
<dbReference type="InterPro" id="IPR018974">
    <property type="entry name" value="Tex-like_N"/>
</dbReference>
<dbReference type="Pfam" id="PF00575">
    <property type="entry name" value="S1"/>
    <property type="match status" value="1"/>
</dbReference>
<dbReference type="SUPFAM" id="SSF158832">
    <property type="entry name" value="Tex N-terminal region-like"/>
    <property type="match status" value="1"/>
</dbReference>
<dbReference type="FunFam" id="1.10.10.650:FF:000001">
    <property type="entry name" value="S1 RNA-binding domain 1"/>
    <property type="match status" value="1"/>
</dbReference>
<dbReference type="Pfam" id="PF17674">
    <property type="entry name" value="HHH_9"/>
    <property type="match status" value="1"/>
</dbReference>
<dbReference type="InterPro" id="IPR032639">
    <property type="entry name" value="Tex_YqgF"/>
</dbReference>
<dbReference type="GO" id="GO:0006412">
    <property type="term" value="P:translation"/>
    <property type="evidence" value="ECO:0007669"/>
    <property type="project" value="TreeGrafter"/>
</dbReference>
<dbReference type="FunFam" id="1.10.150.310:FF:000001">
    <property type="entry name" value="RNA-binding transcriptional accessory protein"/>
    <property type="match status" value="1"/>
</dbReference>
<dbReference type="RefSeq" id="WP_184261954.1">
    <property type="nucleotide sequence ID" value="NZ_JACIIX010000002.1"/>
</dbReference>
<dbReference type="InterPro" id="IPR055179">
    <property type="entry name" value="Tex-like_central_region"/>
</dbReference>
<dbReference type="Gene3D" id="1.10.3500.10">
    <property type="entry name" value="Tex N-terminal region-like"/>
    <property type="match status" value="1"/>
</dbReference>
<dbReference type="PROSITE" id="PS50126">
    <property type="entry name" value="S1"/>
    <property type="match status" value="1"/>
</dbReference>
<feature type="domain" description="S1 motif" evidence="7">
    <location>
        <begin position="651"/>
        <end position="720"/>
    </location>
</feature>
<evidence type="ECO:0000313" key="8">
    <source>
        <dbReference type="EMBL" id="MBB6209576.1"/>
    </source>
</evidence>
<evidence type="ECO:0000256" key="2">
    <source>
        <dbReference type="ARBA" id="ARBA00023204"/>
    </source>
</evidence>
<evidence type="ECO:0000256" key="6">
    <source>
        <dbReference type="SAM" id="MobiDB-lite"/>
    </source>
</evidence>
<dbReference type="GO" id="GO:0003729">
    <property type="term" value="F:mRNA binding"/>
    <property type="evidence" value="ECO:0007669"/>
    <property type="project" value="TreeGrafter"/>
</dbReference>
<dbReference type="Pfam" id="PF16921">
    <property type="entry name" value="Tex_YqgF"/>
    <property type="match status" value="1"/>
</dbReference>